<dbReference type="PANTHER" id="PTHR43297">
    <property type="entry name" value="OLIGOPEPTIDE TRANSPORT ATP-BINDING PROTEIN APPD"/>
    <property type="match status" value="1"/>
</dbReference>
<evidence type="ECO:0000256" key="2">
    <source>
        <dbReference type="ARBA" id="ARBA00005417"/>
    </source>
</evidence>
<keyword evidence="6 10" id="KW-0067">ATP-binding</keyword>
<dbReference type="EMBL" id="CP048882">
    <property type="protein sequence ID" value="QPP05825.1"/>
    <property type="molecule type" value="Genomic_DNA"/>
</dbReference>
<dbReference type="Proteomes" id="UP000595046">
    <property type="component" value="Chromosome"/>
</dbReference>
<dbReference type="InterPro" id="IPR003439">
    <property type="entry name" value="ABC_transporter-like_ATP-bd"/>
</dbReference>
<dbReference type="Gene3D" id="3.40.50.300">
    <property type="entry name" value="P-loop containing nucleotide triphosphate hydrolases"/>
    <property type="match status" value="1"/>
</dbReference>
<dbReference type="SUPFAM" id="SSF52540">
    <property type="entry name" value="P-loop containing nucleoside triphosphate hydrolases"/>
    <property type="match status" value="1"/>
</dbReference>
<dbReference type="GO" id="GO:0016887">
    <property type="term" value="F:ATP hydrolysis activity"/>
    <property type="evidence" value="ECO:0007669"/>
    <property type="project" value="InterPro"/>
</dbReference>
<keyword evidence="7" id="KW-0472">Membrane</keyword>
<dbReference type="Pfam" id="PF00005">
    <property type="entry name" value="ABC_tran"/>
    <property type="match status" value="1"/>
</dbReference>
<evidence type="ECO:0000313" key="10">
    <source>
        <dbReference type="EMBL" id="QPP05825.1"/>
    </source>
</evidence>
<keyword evidence="3" id="KW-0813">Transport</keyword>
<evidence type="ECO:0000259" key="9">
    <source>
        <dbReference type="PROSITE" id="PS50893"/>
    </source>
</evidence>
<feature type="region of interest" description="Disordered" evidence="8">
    <location>
        <begin position="1"/>
        <end position="20"/>
    </location>
</feature>
<dbReference type="Pfam" id="PF08352">
    <property type="entry name" value="oligo_HPY"/>
    <property type="match status" value="1"/>
</dbReference>
<dbReference type="GO" id="GO:0005886">
    <property type="term" value="C:plasma membrane"/>
    <property type="evidence" value="ECO:0007669"/>
    <property type="project" value="UniProtKB-SubCell"/>
</dbReference>
<dbReference type="PANTHER" id="PTHR43297:SF2">
    <property type="entry name" value="DIPEPTIDE TRANSPORT ATP-BINDING PROTEIN DPPD"/>
    <property type="match status" value="1"/>
</dbReference>
<keyword evidence="4" id="KW-1003">Cell membrane</keyword>
<dbReference type="GO" id="GO:0005524">
    <property type="term" value="F:ATP binding"/>
    <property type="evidence" value="ECO:0007669"/>
    <property type="project" value="UniProtKB-KW"/>
</dbReference>
<comment type="subcellular location">
    <subcellularLocation>
        <location evidence="1">Cell membrane</location>
        <topology evidence="1">Peripheral membrane protein</topology>
    </subcellularLocation>
</comment>
<dbReference type="PROSITE" id="PS50893">
    <property type="entry name" value="ABC_TRANSPORTER_2"/>
    <property type="match status" value="1"/>
</dbReference>
<dbReference type="KEGG" id="sbat:G4Z16_04785"/>
<dbReference type="InterPro" id="IPR027417">
    <property type="entry name" value="P-loop_NTPase"/>
</dbReference>
<keyword evidence="11" id="KW-1185">Reference proteome</keyword>
<dbReference type="CDD" id="cd03257">
    <property type="entry name" value="ABC_NikE_OppD_transporters"/>
    <property type="match status" value="1"/>
</dbReference>
<keyword evidence="5" id="KW-0547">Nucleotide-binding</keyword>
<organism evidence="10 11">
    <name type="scientific">Streptomyces bathyalis</name>
    <dbReference type="NCBI Taxonomy" id="2710756"/>
    <lineage>
        <taxon>Bacteria</taxon>
        <taxon>Bacillati</taxon>
        <taxon>Actinomycetota</taxon>
        <taxon>Actinomycetes</taxon>
        <taxon>Kitasatosporales</taxon>
        <taxon>Streptomycetaceae</taxon>
        <taxon>Streptomyces</taxon>
    </lineage>
</organism>
<dbReference type="SMART" id="SM00382">
    <property type="entry name" value="AAA"/>
    <property type="match status" value="1"/>
</dbReference>
<dbReference type="FunFam" id="3.40.50.300:FF:000016">
    <property type="entry name" value="Oligopeptide ABC transporter ATP-binding component"/>
    <property type="match status" value="1"/>
</dbReference>
<comment type="similarity">
    <text evidence="2">Belongs to the ABC transporter superfamily.</text>
</comment>
<feature type="domain" description="ABC transporter" evidence="9">
    <location>
        <begin position="26"/>
        <end position="275"/>
    </location>
</feature>
<feature type="compositionally biased region" description="Low complexity" evidence="8">
    <location>
        <begin position="7"/>
        <end position="18"/>
    </location>
</feature>
<evidence type="ECO:0000256" key="3">
    <source>
        <dbReference type="ARBA" id="ARBA00022448"/>
    </source>
</evidence>
<evidence type="ECO:0000256" key="5">
    <source>
        <dbReference type="ARBA" id="ARBA00022741"/>
    </source>
</evidence>
<dbReference type="NCBIfam" id="TIGR01727">
    <property type="entry name" value="oligo_HPY"/>
    <property type="match status" value="1"/>
</dbReference>
<dbReference type="InterPro" id="IPR050388">
    <property type="entry name" value="ABC_Ni/Peptide_Import"/>
</dbReference>
<sequence length="370" mass="38838">MNEPNPAASAGATAGDSAAGRKDPVLRVSDLAVTFRGEEGDVHAVDGVGFDVEPGEVLAVVGESGCGKSVTSLAVMGLLPGTARVSGSVTLRGRELVGAEEKLLRGVRGTELSMIFQEPMTSLNPVLSVGRQIGEVLRRHKGMDRRQAKRRAVELLELVGIPAPERRVHEYPHQLSGGMRQRVMIAIAVACDPAVLIADEPTTALDVTVQAGILDVLTSLRERLGTAVVLITHDLGVVAHTADRVLVMYAGRAVEHARVDDLFAQPRHPYTRGLLGAVPRPGATAAAPAGERARLREIPGIVPGLSVQPDECTFAPRCPRADEVCTASRPVLTRPAETDGDHVGRGHTVACRHPLTGTGELAGHAGEGAP</sequence>
<gene>
    <name evidence="10" type="ORF">G4Z16_04785</name>
</gene>
<evidence type="ECO:0000256" key="7">
    <source>
        <dbReference type="ARBA" id="ARBA00023136"/>
    </source>
</evidence>
<accession>A0A7T1T3V4</accession>
<dbReference type="AlphaFoldDB" id="A0A7T1T3V4"/>
<evidence type="ECO:0000256" key="4">
    <source>
        <dbReference type="ARBA" id="ARBA00022475"/>
    </source>
</evidence>
<name>A0A7T1T3V4_9ACTN</name>
<evidence type="ECO:0000256" key="1">
    <source>
        <dbReference type="ARBA" id="ARBA00004202"/>
    </source>
</evidence>
<evidence type="ECO:0000256" key="8">
    <source>
        <dbReference type="SAM" id="MobiDB-lite"/>
    </source>
</evidence>
<dbReference type="PROSITE" id="PS00211">
    <property type="entry name" value="ABC_TRANSPORTER_1"/>
    <property type="match status" value="1"/>
</dbReference>
<evidence type="ECO:0000313" key="11">
    <source>
        <dbReference type="Proteomes" id="UP000595046"/>
    </source>
</evidence>
<dbReference type="InterPro" id="IPR013563">
    <property type="entry name" value="Oligopep_ABC_C"/>
</dbReference>
<dbReference type="GO" id="GO:0015833">
    <property type="term" value="P:peptide transport"/>
    <property type="evidence" value="ECO:0007669"/>
    <property type="project" value="InterPro"/>
</dbReference>
<evidence type="ECO:0000256" key="6">
    <source>
        <dbReference type="ARBA" id="ARBA00022840"/>
    </source>
</evidence>
<reference evidence="11" key="1">
    <citation type="submission" date="2020-02" db="EMBL/GenBank/DDBJ databases">
        <title>Streptomyces sp. ASO4wet.</title>
        <authorList>
            <person name="Risdian C."/>
            <person name="Landwehr W."/>
            <person name="Schupp P."/>
            <person name="Wink J."/>
        </authorList>
    </citation>
    <scope>NUCLEOTIDE SEQUENCE [LARGE SCALE GENOMIC DNA]</scope>
    <source>
        <strain evidence="11">ASO4wet</strain>
    </source>
</reference>
<dbReference type="InterPro" id="IPR017871">
    <property type="entry name" value="ABC_transporter-like_CS"/>
</dbReference>
<dbReference type="InterPro" id="IPR003593">
    <property type="entry name" value="AAA+_ATPase"/>
</dbReference>
<protein>
    <submittedName>
        <fullName evidence="10">ABC transporter ATP-binding protein</fullName>
    </submittedName>
</protein>
<proteinExistence type="inferred from homology"/>